<dbReference type="Proteomes" id="UP001190491">
    <property type="component" value="Unassembled WGS sequence"/>
</dbReference>
<dbReference type="InterPro" id="IPR037401">
    <property type="entry name" value="SnoaL-like"/>
</dbReference>
<comment type="caution">
    <text evidence="2">The sequence shown here is derived from an EMBL/GenBank/DDBJ whole genome shotgun (WGS) entry which is preliminary data.</text>
</comment>
<evidence type="ECO:0000313" key="4">
    <source>
        <dbReference type="Proteomes" id="UP001189792"/>
    </source>
</evidence>
<evidence type="ECO:0000313" key="2">
    <source>
        <dbReference type="EMBL" id="CAJ0890979.1"/>
    </source>
</evidence>
<dbReference type="Proteomes" id="UP001189792">
    <property type="component" value="Unassembled WGS sequence"/>
</dbReference>
<protein>
    <recommendedName>
        <fullName evidence="1">SnoaL-like domain-containing protein</fullName>
    </recommendedName>
</protein>
<dbReference type="AlphaFoldDB" id="A0AAD2C394"/>
<gene>
    <name evidence="3" type="ORF">R77564_04100</name>
    <name evidence="2" type="ORF">R77567_04234</name>
</gene>
<evidence type="ECO:0000313" key="3">
    <source>
        <dbReference type="EMBL" id="CAJ0897433.1"/>
    </source>
</evidence>
<proteinExistence type="predicted"/>
<name>A0AAD2C394_9RALS</name>
<keyword evidence="4" id="KW-1185">Reference proteome</keyword>
<dbReference type="Pfam" id="PF12680">
    <property type="entry name" value="SnoaL_2"/>
    <property type="match status" value="1"/>
</dbReference>
<feature type="domain" description="SnoaL-like" evidence="1">
    <location>
        <begin position="12"/>
        <end position="119"/>
    </location>
</feature>
<accession>A0AAD2C394</accession>
<dbReference type="SUPFAM" id="SSF54427">
    <property type="entry name" value="NTF2-like"/>
    <property type="match status" value="1"/>
</dbReference>
<dbReference type="Gene3D" id="3.10.450.50">
    <property type="match status" value="1"/>
</dbReference>
<sequence length="160" mass="18160">MIYRAIVEWKLRRAFAALNDGDCSVVLAAFANRVEHTFYGQHALGGTRHAPDSLRQWYARLLKLLPDLHFDVDSVVVRGWPWDTIAVVEWRDRFSLRDGQRCSNQGVHVLRLRWGRVVSLRIHCDTQKLQGILQALHDQGVVEAAMSPIIDTAPAHTAQA</sequence>
<dbReference type="EMBL" id="CAUDLI010000010">
    <property type="protein sequence ID" value="CAJ0897433.1"/>
    <property type="molecule type" value="Genomic_DNA"/>
</dbReference>
<reference evidence="2 4" key="1">
    <citation type="submission" date="2023-07" db="EMBL/GenBank/DDBJ databases">
        <authorList>
            <person name="Peeters C."/>
        </authorList>
    </citation>
    <scope>NUCLEOTIDE SEQUENCE</scope>
    <source>
        <strain evidence="3 4">LMG 32965</strain>
        <strain evidence="2">R-77567</strain>
    </source>
</reference>
<organism evidence="2 5">
    <name type="scientific">Ralstonia flatus</name>
    <dbReference type="NCBI Taxonomy" id="3058601"/>
    <lineage>
        <taxon>Bacteria</taxon>
        <taxon>Pseudomonadati</taxon>
        <taxon>Pseudomonadota</taxon>
        <taxon>Betaproteobacteria</taxon>
        <taxon>Burkholderiales</taxon>
        <taxon>Burkholderiaceae</taxon>
        <taxon>Ralstonia</taxon>
    </lineage>
</organism>
<evidence type="ECO:0000313" key="5">
    <source>
        <dbReference type="Proteomes" id="UP001190491"/>
    </source>
</evidence>
<dbReference type="EMBL" id="CAUDKO010000012">
    <property type="protein sequence ID" value="CAJ0890979.1"/>
    <property type="molecule type" value="Genomic_DNA"/>
</dbReference>
<evidence type="ECO:0000259" key="1">
    <source>
        <dbReference type="Pfam" id="PF12680"/>
    </source>
</evidence>
<dbReference type="RefSeq" id="WP_316857597.1">
    <property type="nucleotide sequence ID" value="NZ_CAUDKO010000012.1"/>
</dbReference>
<dbReference type="InterPro" id="IPR032710">
    <property type="entry name" value="NTF2-like_dom_sf"/>
</dbReference>